<proteinExistence type="predicted"/>
<evidence type="ECO:0000313" key="1">
    <source>
        <dbReference type="EMBL" id="KAG5441700.1"/>
    </source>
</evidence>
<protein>
    <submittedName>
        <fullName evidence="1">Uncharacterized protein</fullName>
    </submittedName>
</protein>
<keyword evidence="2" id="KW-1185">Reference proteome</keyword>
<dbReference type="EMBL" id="NIRI02000076">
    <property type="protein sequence ID" value="KAG5441700.1"/>
    <property type="molecule type" value="Genomic_DNA"/>
</dbReference>
<comment type="caution">
    <text evidence="1">The sequence shown here is derived from an EMBL/GenBank/DDBJ whole genome shotgun (WGS) entry which is preliminary data.</text>
</comment>
<name>A0A419PNF1_CLOSI</name>
<dbReference type="AlphaFoldDB" id="A0A419PNF1"/>
<sequence length="101" mass="11394">MVHLANSAAKLFKVSKHPDPYRIFARTIIEYRQLLQRDSANSVTDLTFQETQSGFTRDVLLTCLISSIHRYTGIALDHHSDEIRLDGKVHVGPTAKMPTTT</sequence>
<evidence type="ECO:0000313" key="2">
    <source>
        <dbReference type="Proteomes" id="UP000286415"/>
    </source>
</evidence>
<organism evidence="1 2">
    <name type="scientific">Clonorchis sinensis</name>
    <name type="common">Chinese liver fluke</name>
    <dbReference type="NCBI Taxonomy" id="79923"/>
    <lineage>
        <taxon>Eukaryota</taxon>
        <taxon>Metazoa</taxon>
        <taxon>Spiralia</taxon>
        <taxon>Lophotrochozoa</taxon>
        <taxon>Platyhelminthes</taxon>
        <taxon>Trematoda</taxon>
        <taxon>Digenea</taxon>
        <taxon>Opisthorchiida</taxon>
        <taxon>Opisthorchiata</taxon>
        <taxon>Opisthorchiidae</taxon>
        <taxon>Clonorchis</taxon>
    </lineage>
</organism>
<reference evidence="1 2" key="1">
    <citation type="journal article" date="2018" name="Biotechnol. Adv.">
        <title>Improved genomic resources and new bioinformatic workflow for the carcinogenic parasite Clonorchis sinensis: Biotechnological implications.</title>
        <authorList>
            <person name="Wang D."/>
            <person name="Korhonen P.K."/>
            <person name="Gasser R.B."/>
            <person name="Young N.D."/>
        </authorList>
    </citation>
    <scope>NUCLEOTIDE SEQUENCE [LARGE SCALE GENOMIC DNA]</scope>
    <source>
        <strain evidence="1">Cs-k2</strain>
    </source>
</reference>
<dbReference type="Proteomes" id="UP000286415">
    <property type="component" value="Unassembled WGS sequence"/>
</dbReference>
<accession>A0A419PNF1</accession>
<dbReference type="InParanoid" id="A0A419PNF1"/>
<gene>
    <name evidence="1" type="ORF">CSKR_103166</name>
</gene>
<reference evidence="1 2" key="2">
    <citation type="journal article" date="2021" name="Genomics">
        <title>High-quality reference genome for Clonorchis sinensis.</title>
        <authorList>
            <person name="Young N.D."/>
            <person name="Stroehlein A.J."/>
            <person name="Kinkar L."/>
            <person name="Wang T."/>
            <person name="Sohn W.M."/>
            <person name="Chang B.C.H."/>
            <person name="Kaur P."/>
            <person name="Weisz D."/>
            <person name="Dudchenko O."/>
            <person name="Aiden E.L."/>
            <person name="Korhonen P.K."/>
            <person name="Gasser R.B."/>
        </authorList>
    </citation>
    <scope>NUCLEOTIDE SEQUENCE [LARGE SCALE GENOMIC DNA]</scope>
    <source>
        <strain evidence="1">Cs-k2</strain>
    </source>
</reference>